<gene>
    <name evidence="1" type="ORF">NCS57_01213900</name>
</gene>
<keyword evidence="2" id="KW-1185">Reference proteome</keyword>
<sequence>MPSSLSSEIIVGIDFGTTYSGVSWAINEGHKKIRLITDWPNPSATNANADKVPSMISYKNGRVVNWGYEVGLKEEAFRWIKILLEPNSKYSNKTQQVQNSSNLLGKVDKTVEEVVSDYLEQIWKYTKEDIRKRVGDNDWERNFDLHVVLTVPAMWSHVAKDKTLKAAKKAGLPQDIQLVTEPEAAALATLHDKAEEESLKKGDVFVVCDAGGGTVDLISYKINSISPLEIEECAIGDGGLCGSTYMDECFEKCVKTLVGEVQYSGIREIDKKKMLRVFEYGVKRCFTLESTKEYSVDLRGVEDNENEGILDETIGLKHSMLRTVFDHVCGQIDTLVQNQIDEVASNGLGVKAILLVGGFGSSKYLHHRLEQSYSSQDISILQVDGAWSAICRGACRWGLEHANVKPGASSAQAPTVTGRISKYSYGVPVSVPFDPSRHLWADRFLDPSTNKYYAGNQMQWLLRRGEKVDEGSILSVNVLVSVHGVGWTSSGKREFEQSLYSCQDNDPPSRMNDNVKQLCTVNFSVDESKIWLERSYRSEAVPGKWRDMTLELMVLLGNATLDYVVKYRDEFVGAVEANYVEQLS</sequence>
<reference evidence="1" key="1">
    <citation type="submission" date="2022-06" db="EMBL/GenBank/DDBJ databases">
        <title>Fusarium solani species complex genomes reveal bases of compartmentalisation and animal pathogenesis.</title>
        <authorList>
            <person name="Tsai I.J."/>
        </authorList>
    </citation>
    <scope>NUCLEOTIDE SEQUENCE</scope>
    <source>
        <strain evidence="1">Fu6.1</strain>
    </source>
</reference>
<protein>
    <submittedName>
        <fullName evidence="1">Uncharacterized protein</fullName>
    </submittedName>
</protein>
<name>A0ACC0QH17_9HYPO</name>
<dbReference type="Proteomes" id="UP001065298">
    <property type="component" value="Chromosome 10"/>
</dbReference>
<dbReference type="EMBL" id="CM046512">
    <property type="protein sequence ID" value="KAI8654670.1"/>
    <property type="molecule type" value="Genomic_DNA"/>
</dbReference>
<organism evidence="1 2">
    <name type="scientific">Fusarium keratoplasticum</name>
    <dbReference type="NCBI Taxonomy" id="1328300"/>
    <lineage>
        <taxon>Eukaryota</taxon>
        <taxon>Fungi</taxon>
        <taxon>Dikarya</taxon>
        <taxon>Ascomycota</taxon>
        <taxon>Pezizomycotina</taxon>
        <taxon>Sordariomycetes</taxon>
        <taxon>Hypocreomycetidae</taxon>
        <taxon>Hypocreales</taxon>
        <taxon>Nectriaceae</taxon>
        <taxon>Fusarium</taxon>
        <taxon>Fusarium solani species complex</taxon>
    </lineage>
</organism>
<proteinExistence type="predicted"/>
<comment type="caution">
    <text evidence="1">The sequence shown here is derived from an EMBL/GenBank/DDBJ whole genome shotgun (WGS) entry which is preliminary data.</text>
</comment>
<accession>A0ACC0QH17</accession>
<evidence type="ECO:0000313" key="1">
    <source>
        <dbReference type="EMBL" id="KAI8654670.1"/>
    </source>
</evidence>
<evidence type="ECO:0000313" key="2">
    <source>
        <dbReference type="Proteomes" id="UP001065298"/>
    </source>
</evidence>